<feature type="region of interest" description="Disordered" evidence="1">
    <location>
        <begin position="926"/>
        <end position="1120"/>
    </location>
</feature>
<feature type="region of interest" description="Disordered" evidence="1">
    <location>
        <begin position="457"/>
        <end position="542"/>
    </location>
</feature>
<feature type="compositionally biased region" description="Basic and acidic residues" evidence="1">
    <location>
        <begin position="709"/>
        <end position="724"/>
    </location>
</feature>
<feature type="region of interest" description="Disordered" evidence="1">
    <location>
        <begin position="699"/>
        <end position="725"/>
    </location>
</feature>
<feature type="region of interest" description="Disordered" evidence="1">
    <location>
        <begin position="2280"/>
        <end position="2388"/>
    </location>
</feature>
<feature type="compositionally biased region" description="Basic and acidic residues" evidence="1">
    <location>
        <begin position="870"/>
        <end position="886"/>
    </location>
</feature>
<feature type="compositionally biased region" description="Low complexity" evidence="1">
    <location>
        <begin position="2219"/>
        <end position="2230"/>
    </location>
</feature>
<feature type="compositionally biased region" description="Polar residues" evidence="1">
    <location>
        <begin position="926"/>
        <end position="949"/>
    </location>
</feature>
<sequence>MASDIPVISISLDESLPDPDEDSKGLCIDDAKTDVEDLDSDSEIKKSNGLIITGIKKSRGSITDVENFSTDTEKENYETADYDAKITLDEFLDQGTVDEAAAFFGTKKKNLPKMKSNPKEPKRNSLIVNAENIAAALTDCEDMQDSGPEEEEPEINYEYDEKPIILENGGSVDIHDANKKRSSTYIPKLKTPSSDSSDDEPVNTKVRHPPRHHHHHKIPHPIKIQDAKSDIENMLFSDDEQQSRKASVASMIEVNEADEVTFEASDVEDLDPEISGISMSKSMTFPEINITFAQESPTKVKKTETKLGSTLGIPVSKDDGATDVEDLDSSDSDEEGATAYPKCKLWKQLIPKAVIKDHRDTDEEDMGQISDAEDLLDPRLKDEDIDVVLPSPIRELKIVKDDENGQPQVQVLPLTDNLLLGIDNYADGGVTDCEDCSDENDDVENYDETKYAIEKIPDYTDGGSIESAEKSIDKNQPSSRPVSSTSFNNLSVQINDNPVTDTEELPGDMSESFSNPGGTCELRRRRGKGKSGSSNSSKNSGFLIISNEQDAGLTDVEEIDFDDDEKKGKFDSKRRPTIEIATILNSNDTMTDEECFSGEECLSTCKSPDSRPLSALNQDNYCSSVSTMDCLDVDAAKRNRRKNPIIRKISPSPDTMGNPVTDTEDFNCVSDIDEPYSRAQTVTPMEVHRAIQDTLENSEIQESHTGAFDSRRERKNMKDPRENDALTDVSDIELPVANDEEHIETSTSISIERPSESDKHPHVFFSDNQKVQIEANNLVDSVLEESVNIISGQLNDSKISLPISSGKINENGTLNIEPPVGINVIVKSPTLESLTSKSFEEYVNNLEVEKEQKKEIPPKPKRRFVFTDSLEEKESKHDKKPPSARVDRKFERLSSDIEDLEKKENEFDATFGDLKDDVSALQSDFSKLSWGDDSNSQGTTGDELASNTPDDVIQEPEINPTEPVQTLVHTESIENAHQVPRPTPRLSKSYTNETNNSSITQDDLPSARLDSHTSFEHETSSQASSTTEQTSDSFNQRKEFWDTLDSNAKKQLSQEIPPVPKPRQGVLGKEESKSVSTDSSSIRDVPDFKPDSKQDSFNVDDRLEDESFPISEVSESVKSHDLKKDVIDKHDKDDSISVSLKGEFVERYEGDTEGDESEHVENVAPTKLVSKDTIESLDEDDSPAAFYIGDKSDNIITRSQTQKRDGYAFDNDGYEASMDDSSMDDAVMKTDFIHQGIEIYDDLTINEKDDKNLTKHLVQPNIDEEKLEEEAIEEEIALEHLKNIDKSEIETSEKKDVPSALELETLEPQKDKQWKPIVHSPIEKVIELEKPVEFSQEVNTAKATAIEVIKDLQGAHSKPQVSFENFTEISKDLRTQEEAVDQAFEEIKDSLDAVQEELIEVVKDGKLIKQSPSEFEISLIPHQQILESHPEEQVLIQDTNFDKQPSLIKVQAPSESEDSSLRQDSSADESLNKLEIIRRKEKKSTSSSNRWSTTDPETGSDEQSSYYQSVEQYTDRSRPQSSDFSNLIVTTGSEYETAHSQSTIPASGSTDYHSAMSTLQTPSMKSFDSESSGNLGSIEASEASETLVPSQMEECEADILPGQDEEDLIHDDSDKSGSLEEKQPGILLEPENISSSHLKRSHEMIFCEETKSSSVERLDELKRIEDQQKLASSIEDVKFGSLEDGSLLSVSLSSASNIETVMENMPEGSDIVDSLIGSYDSGKVYLSRSTDEAATTPVDLKEHERIESLTMISSVIQDQDPTVTDVNTQISTTIVSSTVTQEYQEGETTEQEKMKRKGHRRNDSTSVHPIGVFKTAETEETQPSSFDSSELDDEMIVHEEEPKPSIPSVGISGGDREESSDSDYDRYESEYARSFRIPTTQVRKKEKREKLEETLPELDIKRSRSPSFSTIETIVEDVHAEQEEHPQIDRRVSPNVQNIPDIQVTDDMVASSEDEFPVEKFRQEIEARTATSPIQYAQQVEYKMTDEQYHEIIDKKYKAQEIERYGGYDSEEDKPPSPGSDSFEMLEQPDISDEFVIVEEVAKEAQEFDTEGKGMGIKKVKREKKHDEDVERLIVKSAPASTDASQLYAHHEDVPFDFEESPPIDQDHESTGVSTRDIGNGYPLEGSKRWVEMQLNDPGNLRYPYDLQGGILEDIKEEDTDFEVGSSRISSFKDSFSSTPDYDSIARKLHARENDNISMSSLQEFESLEHVISLENKKQQQSSQESLSNGSSGGKPKIIRIHGDDISMSSLKEFEALENASLEAVLLEIKAKEEAALLLSRSDESNRSDSSNEKKANGSGKVVTTTVTTTTTVHQQSGEPQKTTTVKVTKTESSHQKAQPHDDDDSLNVMEVSTDSLEGSSKPSKSLYDKESGQHASTDSLEKNNTNADIMSSSIDSIEVNKAGGTTTKSTSRSDSIEQALNDVKKSESIDSIELQQAIARQRIDRDSLEEPHGYELHTTTTTTSGGRQIITHTLTETTSHVFTTPYEMQKEFSSDSINSATSTQEPLLTSTESIETGSTATNATFTNDGNSQMSGSMTSCDSTTLIDNTDIRVSSSLMFEELGGHFVHSPYDLTGRQNK</sequence>
<reference evidence="2" key="1">
    <citation type="submission" date="2018-04" db="EMBL/GenBank/DDBJ databases">
        <authorList>
            <person name="Go L.Y."/>
            <person name="Mitchell J.A."/>
        </authorList>
    </citation>
    <scope>NUCLEOTIDE SEQUENCE</scope>
    <source>
        <tissue evidence="2">Whole organism</tissue>
    </source>
</reference>
<feature type="compositionally biased region" description="Polar residues" evidence="1">
    <location>
        <begin position="962"/>
        <end position="975"/>
    </location>
</feature>
<feature type="compositionally biased region" description="Basic and acidic residues" evidence="1">
    <location>
        <begin position="2280"/>
        <end position="2296"/>
    </location>
</feature>
<feature type="compositionally biased region" description="Low complexity" evidence="1">
    <location>
        <begin position="1020"/>
        <end position="1033"/>
    </location>
</feature>
<feature type="compositionally biased region" description="Polar residues" evidence="1">
    <location>
        <begin position="2351"/>
        <end position="2364"/>
    </location>
</feature>
<feature type="region of interest" description="Disordered" evidence="1">
    <location>
        <begin position="1778"/>
        <end position="1872"/>
    </location>
</feature>
<feature type="region of interest" description="Disordered" evidence="1">
    <location>
        <begin position="1"/>
        <end position="26"/>
    </location>
</feature>
<organism evidence="3">
    <name type="scientific">Culicoides sonorensis</name>
    <name type="common">Biting midge</name>
    <dbReference type="NCBI Taxonomy" id="179676"/>
    <lineage>
        <taxon>Eukaryota</taxon>
        <taxon>Metazoa</taxon>
        <taxon>Ecdysozoa</taxon>
        <taxon>Arthropoda</taxon>
        <taxon>Hexapoda</taxon>
        <taxon>Insecta</taxon>
        <taxon>Pterygota</taxon>
        <taxon>Neoptera</taxon>
        <taxon>Endopterygota</taxon>
        <taxon>Diptera</taxon>
        <taxon>Nematocera</taxon>
        <taxon>Chironomoidea</taxon>
        <taxon>Ceratopogonidae</taxon>
        <taxon>Ceratopogoninae</taxon>
        <taxon>Culicoides</taxon>
        <taxon>Monoculicoides</taxon>
    </lineage>
</organism>
<feature type="region of interest" description="Disordered" evidence="1">
    <location>
        <begin position="168"/>
        <end position="218"/>
    </location>
</feature>
<feature type="compositionally biased region" description="Low complexity" evidence="1">
    <location>
        <begin position="531"/>
        <end position="541"/>
    </location>
</feature>
<dbReference type="EMBL" id="UFQT01000713">
    <property type="protein sequence ID" value="SSX26701.1"/>
    <property type="molecule type" value="Genomic_DNA"/>
</dbReference>
<dbReference type="EMBL" id="UFQS01000713">
    <property type="protein sequence ID" value="SSX06347.1"/>
    <property type="molecule type" value="Genomic_DNA"/>
</dbReference>
<feature type="region of interest" description="Disordered" evidence="1">
    <location>
        <begin position="1450"/>
        <end position="1526"/>
    </location>
</feature>
<gene>
    <name evidence="3" type="primary">CSON013775</name>
</gene>
<feature type="region of interest" description="Disordered" evidence="1">
    <location>
        <begin position="1536"/>
        <end position="1555"/>
    </location>
</feature>
<dbReference type="OMA" id="SWDESMS"/>
<feature type="compositionally biased region" description="Basic and acidic residues" evidence="1">
    <location>
        <begin position="1084"/>
        <end position="1094"/>
    </location>
</feature>
<protein>
    <submittedName>
        <fullName evidence="3">CSON013775 protein</fullName>
    </submittedName>
</protein>
<dbReference type="VEuPathDB" id="VectorBase:CSON013775"/>
<feature type="compositionally biased region" description="Basic and acidic residues" evidence="1">
    <location>
        <begin position="1854"/>
        <end position="1872"/>
    </location>
</feature>
<accession>A0A336MBJ5</accession>
<feature type="compositionally biased region" description="Polar residues" evidence="1">
    <location>
        <begin position="2374"/>
        <end position="2388"/>
    </location>
</feature>
<evidence type="ECO:0000256" key="1">
    <source>
        <dbReference type="SAM" id="MobiDB-lite"/>
    </source>
</evidence>
<reference evidence="3" key="2">
    <citation type="submission" date="2018-07" db="EMBL/GenBank/DDBJ databases">
        <authorList>
            <person name="Quirk P.G."/>
            <person name="Krulwich T.A."/>
        </authorList>
    </citation>
    <scope>NUCLEOTIDE SEQUENCE</scope>
</reference>
<feature type="compositionally biased region" description="Acidic residues" evidence="1">
    <location>
        <begin position="321"/>
        <end position="336"/>
    </location>
</feature>
<feature type="region of interest" description="Disordered" evidence="1">
    <location>
        <begin position="310"/>
        <end position="337"/>
    </location>
</feature>
<feature type="region of interest" description="Disordered" evidence="1">
    <location>
        <begin position="850"/>
        <end position="886"/>
    </location>
</feature>
<feature type="region of interest" description="Disordered" evidence="1">
    <location>
        <begin position="2215"/>
        <end position="2239"/>
    </location>
</feature>
<feature type="compositionally biased region" description="Basic and acidic residues" evidence="1">
    <location>
        <begin position="2329"/>
        <end position="2341"/>
    </location>
</feature>
<feature type="compositionally biased region" description="Polar residues" evidence="1">
    <location>
        <begin position="986"/>
        <end position="1003"/>
    </location>
</feature>
<feature type="compositionally biased region" description="Polar residues" evidence="1">
    <location>
        <begin position="474"/>
        <end position="500"/>
    </location>
</feature>
<feature type="compositionally biased region" description="Basic residues" evidence="1">
    <location>
        <begin position="205"/>
        <end position="218"/>
    </location>
</feature>
<proteinExistence type="predicted"/>
<name>A0A336MBJ5_CULSO</name>
<evidence type="ECO:0000313" key="3">
    <source>
        <dbReference type="EMBL" id="SSX26701.1"/>
    </source>
</evidence>
<feature type="region of interest" description="Disordered" evidence="1">
    <location>
        <begin position="2003"/>
        <end position="2026"/>
    </location>
</feature>
<feature type="compositionally biased region" description="Polar residues" evidence="1">
    <location>
        <begin position="1044"/>
        <end position="1054"/>
    </location>
</feature>
<feature type="compositionally biased region" description="Basic and acidic residues" evidence="1">
    <location>
        <begin position="1610"/>
        <end position="1623"/>
    </location>
</feature>
<feature type="region of interest" description="Disordered" evidence="1">
    <location>
        <begin position="2096"/>
        <end position="2121"/>
    </location>
</feature>
<evidence type="ECO:0000313" key="2">
    <source>
        <dbReference type="EMBL" id="SSX06347.1"/>
    </source>
</evidence>
<feature type="region of interest" description="Disordered" evidence="1">
    <location>
        <begin position="1606"/>
        <end position="1630"/>
    </location>
</feature>
<feature type="compositionally biased region" description="Low complexity" evidence="1">
    <location>
        <begin position="2302"/>
        <end position="2313"/>
    </location>
</feature>
<feature type="compositionally biased region" description="Polar residues" evidence="1">
    <location>
        <begin position="1485"/>
        <end position="1512"/>
    </location>
</feature>
<feature type="compositionally biased region" description="Basic and acidic residues" evidence="1">
    <location>
        <begin position="1009"/>
        <end position="1019"/>
    </location>
</feature>